<dbReference type="InParanoid" id="A0A067MZM4"/>
<reference evidence="4" key="1">
    <citation type="journal article" date="2014" name="Proc. Natl. Acad. Sci. U.S.A.">
        <title>Extensive sampling of basidiomycete genomes demonstrates inadequacy of the white-rot/brown-rot paradigm for wood decay fungi.</title>
        <authorList>
            <person name="Riley R."/>
            <person name="Salamov A.A."/>
            <person name="Brown D.W."/>
            <person name="Nagy L.G."/>
            <person name="Floudas D."/>
            <person name="Held B.W."/>
            <person name="Levasseur A."/>
            <person name="Lombard V."/>
            <person name="Morin E."/>
            <person name="Otillar R."/>
            <person name="Lindquist E.A."/>
            <person name="Sun H."/>
            <person name="LaButti K.M."/>
            <person name="Schmutz J."/>
            <person name="Jabbour D."/>
            <person name="Luo H."/>
            <person name="Baker S.E."/>
            <person name="Pisabarro A.G."/>
            <person name="Walton J.D."/>
            <person name="Blanchette R.A."/>
            <person name="Henrissat B."/>
            <person name="Martin F."/>
            <person name="Cullen D."/>
            <person name="Hibbett D.S."/>
            <person name="Grigoriev I.V."/>
        </authorList>
    </citation>
    <scope>NUCLEOTIDE SEQUENCE [LARGE SCALE GENOMIC DNA]</scope>
    <source>
        <strain evidence="4">FD-172 SS1</strain>
    </source>
</reference>
<proteinExistence type="predicted"/>
<dbReference type="EMBL" id="KL198018">
    <property type="protein sequence ID" value="KDQ20160.1"/>
    <property type="molecule type" value="Genomic_DNA"/>
</dbReference>
<name>A0A067MZM4_BOTB1</name>
<dbReference type="Proteomes" id="UP000027195">
    <property type="component" value="Unassembled WGS sequence"/>
</dbReference>
<protein>
    <submittedName>
        <fullName evidence="3">Uncharacterized protein</fullName>
    </submittedName>
</protein>
<feature type="coiled-coil region" evidence="1">
    <location>
        <begin position="263"/>
        <end position="325"/>
    </location>
</feature>
<accession>A0A067MZM4</accession>
<keyword evidence="1" id="KW-0175">Coiled coil</keyword>
<feature type="compositionally biased region" description="Polar residues" evidence="2">
    <location>
        <begin position="152"/>
        <end position="181"/>
    </location>
</feature>
<gene>
    <name evidence="3" type="ORF">BOTBODRAFT_388772</name>
</gene>
<dbReference type="AlphaFoldDB" id="A0A067MZM4"/>
<evidence type="ECO:0000256" key="2">
    <source>
        <dbReference type="SAM" id="MobiDB-lite"/>
    </source>
</evidence>
<sequence length="356" mass="38889">MEEAPESTVVHMFNHPHAREEFQSMGDRDIRSVLGVYGNIARVGIYRWRASSLSSKALHLFIEFDCKESAAAAASGHTAGEGKRGINHQRTQPNNPLYKAFLGMKAQPGLAYWRSSTSLNILRQSAARTGPNANGALGQAKIESRLGHPVSVTPSTTPKSNHPHTTILPNQLSSTVTSSKPTIPLTPHDEDSGGGPLKLPLKRRLSDAPIQPEAVSLAERLDEPPGLLSQPPVKKPRFVRKKRMLDELTKQKDAIEGREVERAAKDAARVADLEKQLKQEQENASRAQEEANALKSRCELLEKQLEQVRQDHLAVSRENEKLNSEDGGRCVSCALSQGCVCADRRAAPGLAARSTC</sequence>
<evidence type="ECO:0000313" key="3">
    <source>
        <dbReference type="EMBL" id="KDQ20160.1"/>
    </source>
</evidence>
<evidence type="ECO:0000313" key="4">
    <source>
        <dbReference type="Proteomes" id="UP000027195"/>
    </source>
</evidence>
<keyword evidence="4" id="KW-1185">Reference proteome</keyword>
<organism evidence="3 4">
    <name type="scientific">Botryobasidium botryosum (strain FD-172 SS1)</name>
    <dbReference type="NCBI Taxonomy" id="930990"/>
    <lineage>
        <taxon>Eukaryota</taxon>
        <taxon>Fungi</taxon>
        <taxon>Dikarya</taxon>
        <taxon>Basidiomycota</taxon>
        <taxon>Agaricomycotina</taxon>
        <taxon>Agaricomycetes</taxon>
        <taxon>Cantharellales</taxon>
        <taxon>Botryobasidiaceae</taxon>
        <taxon>Botryobasidium</taxon>
    </lineage>
</organism>
<feature type="region of interest" description="Disordered" evidence="2">
    <location>
        <begin position="141"/>
        <end position="201"/>
    </location>
</feature>
<dbReference type="HOGENOM" id="CLU_778430_0_0_1"/>
<evidence type="ECO:0000256" key="1">
    <source>
        <dbReference type="SAM" id="Coils"/>
    </source>
</evidence>